<reference evidence="2" key="1">
    <citation type="journal article" date="2017" name="Genome Announc.">
        <title>Draft Genome Sequence of Terrimicrobium sacchariphilum NM-5T, a Facultative Anaerobic Soil Bacterium of the Class Spartobacteria.</title>
        <authorList>
            <person name="Qiu Y.L."/>
            <person name="Tourlousse D.M."/>
            <person name="Matsuura N."/>
            <person name="Ohashi A."/>
            <person name="Sekiguchi Y."/>
        </authorList>
    </citation>
    <scope>NUCLEOTIDE SEQUENCE [LARGE SCALE GENOMIC DNA]</scope>
    <source>
        <strain evidence="2">NM-5</strain>
    </source>
</reference>
<keyword evidence="2" id="KW-1185">Reference proteome</keyword>
<sequence>MKKVKSMSEKEFLSLLLKVLPQETKDSKLADAIYNRISREVQLRNHVQSFENFCEEGSIPDTEPATVEELKSQLATNFTEASIEIIPEEDGKAVAVEIQLPEQVLSNKVRIIPADQLEEEEAKVPMVPFPVSLPEDPENVWFLARREDFAATEAARSLSSIEEEFWATKAGYKVLKDAGERTFADFIANVPAAALAESGMKRVYKTPETITVLRLIPAAASEQNAKVNDMGEVTEETA</sequence>
<dbReference type="InParanoid" id="A0A146G5A8"/>
<comment type="caution">
    <text evidence="1">The sequence shown here is derived from an EMBL/GenBank/DDBJ whole genome shotgun (WGS) entry which is preliminary data.</text>
</comment>
<dbReference type="RefSeq" id="WP_084400287.1">
    <property type="nucleotide sequence ID" value="NZ_BDCO01000002.1"/>
</dbReference>
<name>A0A146G5A8_TERSA</name>
<dbReference type="EMBL" id="BDCO01000002">
    <property type="protein sequence ID" value="GAT32965.1"/>
    <property type="molecule type" value="Genomic_DNA"/>
</dbReference>
<protein>
    <submittedName>
        <fullName evidence="1">Uncharacterized protein</fullName>
    </submittedName>
</protein>
<dbReference type="AlphaFoldDB" id="A0A146G5A8"/>
<accession>A0A146G5A8</accession>
<evidence type="ECO:0000313" key="1">
    <source>
        <dbReference type="EMBL" id="GAT32965.1"/>
    </source>
</evidence>
<dbReference type="Proteomes" id="UP000076023">
    <property type="component" value="Unassembled WGS sequence"/>
</dbReference>
<gene>
    <name evidence="1" type="ORF">TSACC_21369</name>
</gene>
<dbReference type="OrthoDB" id="186240at2"/>
<evidence type="ECO:0000313" key="2">
    <source>
        <dbReference type="Proteomes" id="UP000076023"/>
    </source>
</evidence>
<organism evidence="1 2">
    <name type="scientific">Terrimicrobium sacchariphilum</name>
    <dbReference type="NCBI Taxonomy" id="690879"/>
    <lineage>
        <taxon>Bacteria</taxon>
        <taxon>Pseudomonadati</taxon>
        <taxon>Verrucomicrobiota</taxon>
        <taxon>Terrimicrobiia</taxon>
        <taxon>Terrimicrobiales</taxon>
        <taxon>Terrimicrobiaceae</taxon>
        <taxon>Terrimicrobium</taxon>
    </lineage>
</organism>
<proteinExistence type="predicted"/>